<gene>
    <name evidence="1" type="ORF">LCGC14_1789660</name>
</gene>
<protein>
    <submittedName>
        <fullName evidence="1">Uncharacterized protein</fullName>
    </submittedName>
</protein>
<name>A0A0F9J7S3_9ZZZZ</name>
<proteinExistence type="predicted"/>
<reference evidence="1" key="1">
    <citation type="journal article" date="2015" name="Nature">
        <title>Complex archaea that bridge the gap between prokaryotes and eukaryotes.</title>
        <authorList>
            <person name="Spang A."/>
            <person name="Saw J.H."/>
            <person name="Jorgensen S.L."/>
            <person name="Zaremba-Niedzwiedzka K."/>
            <person name="Martijn J."/>
            <person name="Lind A.E."/>
            <person name="van Eijk R."/>
            <person name="Schleper C."/>
            <person name="Guy L."/>
            <person name="Ettema T.J."/>
        </authorList>
    </citation>
    <scope>NUCLEOTIDE SEQUENCE</scope>
</reference>
<comment type="caution">
    <text evidence="1">The sequence shown here is derived from an EMBL/GenBank/DDBJ whole genome shotgun (WGS) entry which is preliminary data.</text>
</comment>
<organism evidence="1">
    <name type="scientific">marine sediment metagenome</name>
    <dbReference type="NCBI Taxonomy" id="412755"/>
    <lineage>
        <taxon>unclassified sequences</taxon>
        <taxon>metagenomes</taxon>
        <taxon>ecological metagenomes</taxon>
    </lineage>
</organism>
<dbReference type="EMBL" id="LAZR01017067">
    <property type="protein sequence ID" value="KKM01911.1"/>
    <property type="molecule type" value="Genomic_DNA"/>
</dbReference>
<evidence type="ECO:0000313" key="1">
    <source>
        <dbReference type="EMBL" id="KKM01911.1"/>
    </source>
</evidence>
<dbReference type="AlphaFoldDB" id="A0A0F9J7S3"/>
<sequence length="123" mass="14536">MTTLTTSKMDGDKRVLKGNYPTHFFVTAVQTKKDVFTDRGDSCDSRCWGYTDTFEKAEEAVLKNYMDMHECSYQWIIIEEYVMDVLALATGRFQWYHWDKMSSEYERCRQPAWAKQICNWGIG</sequence>
<accession>A0A0F9J7S3</accession>